<feature type="compositionally biased region" description="Basic and acidic residues" evidence="4">
    <location>
        <begin position="38"/>
        <end position="47"/>
    </location>
</feature>
<gene>
    <name evidence="7" type="ORF">SteCoe_16409</name>
</gene>
<keyword evidence="8" id="KW-1185">Reference proteome</keyword>
<feature type="domain" description="EML-like second beta-propeller" evidence="6">
    <location>
        <begin position="413"/>
        <end position="701"/>
    </location>
</feature>
<evidence type="ECO:0000313" key="8">
    <source>
        <dbReference type="Proteomes" id="UP000187209"/>
    </source>
</evidence>
<dbReference type="InterPro" id="IPR019775">
    <property type="entry name" value="WD40_repeat_CS"/>
</dbReference>
<evidence type="ECO:0000259" key="5">
    <source>
        <dbReference type="Pfam" id="PF23409"/>
    </source>
</evidence>
<dbReference type="SMART" id="SM00320">
    <property type="entry name" value="WD40"/>
    <property type="match status" value="9"/>
</dbReference>
<feature type="region of interest" description="Disordered" evidence="4">
    <location>
        <begin position="1"/>
        <end position="47"/>
    </location>
</feature>
<evidence type="ECO:0000256" key="2">
    <source>
        <dbReference type="ARBA" id="ARBA00022737"/>
    </source>
</evidence>
<feature type="repeat" description="WD" evidence="3">
    <location>
        <begin position="556"/>
        <end position="597"/>
    </location>
</feature>
<dbReference type="AlphaFoldDB" id="A0A1R2C1B1"/>
<dbReference type="Pfam" id="PF23414">
    <property type="entry name" value="Beta-prop_EML_2"/>
    <property type="match status" value="1"/>
</dbReference>
<evidence type="ECO:0000313" key="7">
    <source>
        <dbReference type="EMBL" id="OMJ82812.1"/>
    </source>
</evidence>
<dbReference type="FunFam" id="2.130.10.10:FF:000320">
    <property type="entry name" value="echinoderm microtubule-associated protein-like 6"/>
    <property type="match status" value="1"/>
</dbReference>
<dbReference type="PANTHER" id="PTHR13720">
    <property type="entry name" value="WD-40 REPEAT PROTEIN"/>
    <property type="match status" value="1"/>
</dbReference>
<dbReference type="InterPro" id="IPR050630">
    <property type="entry name" value="WD_repeat_EMAP"/>
</dbReference>
<dbReference type="EMBL" id="MPUH01000326">
    <property type="protein sequence ID" value="OMJ82812.1"/>
    <property type="molecule type" value="Genomic_DNA"/>
</dbReference>
<evidence type="ECO:0000259" key="6">
    <source>
        <dbReference type="Pfam" id="PF23414"/>
    </source>
</evidence>
<organism evidence="7 8">
    <name type="scientific">Stentor coeruleus</name>
    <dbReference type="NCBI Taxonomy" id="5963"/>
    <lineage>
        <taxon>Eukaryota</taxon>
        <taxon>Sar</taxon>
        <taxon>Alveolata</taxon>
        <taxon>Ciliophora</taxon>
        <taxon>Postciliodesmatophora</taxon>
        <taxon>Heterotrichea</taxon>
        <taxon>Heterotrichida</taxon>
        <taxon>Stentoridae</taxon>
        <taxon>Stentor</taxon>
    </lineage>
</organism>
<dbReference type="SUPFAM" id="SSF50978">
    <property type="entry name" value="WD40 repeat-like"/>
    <property type="match status" value="3"/>
</dbReference>
<dbReference type="Pfam" id="PF23409">
    <property type="entry name" value="Beta-prop_EML"/>
    <property type="match status" value="1"/>
</dbReference>
<name>A0A1R2C1B1_9CILI</name>
<comment type="caution">
    <text evidence="7">The sequence shown here is derived from an EMBL/GenBank/DDBJ whole genome shotgun (WGS) entry which is preliminary data.</text>
</comment>
<dbReference type="InterPro" id="IPR001680">
    <property type="entry name" value="WD40_rpt"/>
</dbReference>
<sequence>MGCGGSKGEAHAPGAEGELASENDPRKANKQGKMVGQYDRDDKRPEDNDAMAKAFEVESAGGGEQIMAVKPWLGAIKAPTNPPSILNSPPSISLELEYVYGYRVFDSRQNLFYTSDPNKVVYMTAALGVVLDKTNNTQKFFGAGLITTAKGHSDDITALAITRNRELVATGEVGANPKVCIWNSTNPEGPPRAEFKLGRGRRGVSCLGFSHDGKYVAVADLHNDHYVSVWDAATGAKLGETKGGPDKIMDLAWNNSSHIFCTAGIKHIYFWDFTSGVLQSQKGIFGQAGEQSNMTATQWLNDGSCVTGAGNGQLYIWRDRNLQKTVQAHEAGNPVHTLVIVNDRVLSGGKDNKIVEFNAQMSKIKEYPMTSCPRALDIHGDNILVGTRDGCITEIKSGGNKDVLMQSHNDGEVWGLVVDSSNGLAVTTGDDNQIKVWNISQRKCVGTGTVDKVKGQVRKAGFGASTMATTGVNQQSRALALNSSNGHLAVSHNDGRVTIRAGVKSLDSIISTLSDAKEWIEVMHYSPDNSKLAVGSHDNNIYLYDVGQGYKLLYKLHGHSSFITGIDWSADGSALHSTCGAYELLFWDANTGKQVTDGATKFADEHWNQWSLILGWPVRGIFGSVIDYTHINRVHRSPDEHMVATGNDWGLVEVFGFPNSEGAKSLAYRGHSEHVMNVKWNQRGDYLFSAGGYDQAVMQWKKR</sequence>
<protein>
    <submittedName>
        <fullName evidence="7">Uncharacterized protein</fullName>
    </submittedName>
</protein>
<dbReference type="GO" id="GO:0008017">
    <property type="term" value="F:microtubule binding"/>
    <property type="evidence" value="ECO:0007669"/>
    <property type="project" value="TreeGrafter"/>
</dbReference>
<dbReference type="GO" id="GO:0005929">
    <property type="term" value="C:cilium"/>
    <property type="evidence" value="ECO:0007669"/>
    <property type="project" value="UniProtKB-ARBA"/>
</dbReference>
<evidence type="ECO:0000256" key="1">
    <source>
        <dbReference type="ARBA" id="ARBA00022574"/>
    </source>
</evidence>
<dbReference type="Pfam" id="PF03451">
    <property type="entry name" value="HELP"/>
    <property type="match status" value="1"/>
</dbReference>
<evidence type="ECO:0000256" key="3">
    <source>
        <dbReference type="PROSITE-ProRule" id="PRU00221"/>
    </source>
</evidence>
<dbReference type="OrthoDB" id="47802at2759"/>
<dbReference type="InterPro" id="IPR005108">
    <property type="entry name" value="HELP"/>
</dbReference>
<dbReference type="PANTHER" id="PTHR13720:SF33">
    <property type="entry name" value="HELP DOMAIN-CONTAINING PROTEIN"/>
    <property type="match status" value="1"/>
</dbReference>
<feature type="repeat" description="WD" evidence="3">
    <location>
        <begin position="668"/>
        <end position="703"/>
    </location>
</feature>
<keyword evidence="1 3" id="KW-0853">WD repeat</keyword>
<keyword evidence="2" id="KW-0677">Repeat</keyword>
<proteinExistence type="predicted"/>
<dbReference type="PROSITE" id="PS50082">
    <property type="entry name" value="WD_REPEATS_2"/>
    <property type="match status" value="3"/>
</dbReference>
<dbReference type="Proteomes" id="UP000187209">
    <property type="component" value="Unassembled WGS sequence"/>
</dbReference>
<dbReference type="PROSITE" id="PS00678">
    <property type="entry name" value="WD_REPEATS_1"/>
    <property type="match status" value="1"/>
</dbReference>
<dbReference type="Gene3D" id="2.130.10.10">
    <property type="entry name" value="YVTN repeat-like/Quinoprotein amine dehydrogenase"/>
    <property type="match status" value="2"/>
</dbReference>
<accession>A0A1R2C1B1</accession>
<feature type="repeat" description="WD" evidence="3">
    <location>
        <begin position="406"/>
        <end position="447"/>
    </location>
</feature>
<evidence type="ECO:0000256" key="4">
    <source>
        <dbReference type="SAM" id="MobiDB-lite"/>
    </source>
</evidence>
<reference evidence="7 8" key="1">
    <citation type="submission" date="2016-11" db="EMBL/GenBank/DDBJ databases">
        <title>The macronuclear genome of Stentor coeruleus: a giant cell with tiny introns.</title>
        <authorList>
            <person name="Slabodnick M."/>
            <person name="Ruby J.G."/>
            <person name="Reiff S.B."/>
            <person name="Swart E.C."/>
            <person name="Gosai S."/>
            <person name="Prabakaran S."/>
            <person name="Witkowska E."/>
            <person name="Larue G.E."/>
            <person name="Fisher S."/>
            <person name="Freeman R.M."/>
            <person name="Gunawardena J."/>
            <person name="Chu W."/>
            <person name="Stover N.A."/>
            <person name="Gregory B.D."/>
            <person name="Nowacki M."/>
            <person name="Derisi J."/>
            <person name="Roy S.W."/>
            <person name="Marshall W.F."/>
            <person name="Sood P."/>
        </authorList>
    </citation>
    <scope>NUCLEOTIDE SEQUENCE [LARGE SCALE GENOMIC DNA]</scope>
    <source>
        <strain evidence="7">WM001</strain>
    </source>
</reference>
<dbReference type="InterPro" id="IPR015943">
    <property type="entry name" value="WD40/YVTN_repeat-like_dom_sf"/>
</dbReference>
<feature type="domain" description="EML-like first beta-propeller" evidence="5">
    <location>
        <begin position="151"/>
        <end position="394"/>
    </location>
</feature>
<dbReference type="InterPro" id="IPR036322">
    <property type="entry name" value="WD40_repeat_dom_sf"/>
</dbReference>
<dbReference type="InterPro" id="IPR055442">
    <property type="entry name" value="Beta-prop_EML-like_2nd"/>
</dbReference>
<dbReference type="InterPro" id="IPR055439">
    <property type="entry name" value="Beta-prop_EML_1st"/>
</dbReference>
<dbReference type="PROSITE" id="PS50294">
    <property type="entry name" value="WD_REPEATS_REGION"/>
    <property type="match status" value="1"/>
</dbReference>